<feature type="compositionally biased region" description="Polar residues" evidence="1">
    <location>
        <begin position="82"/>
        <end position="97"/>
    </location>
</feature>
<feature type="region of interest" description="Disordered" evidence="1">
    <location>
        <begin position="1"/>
        <end position="30"/>
    </location>
</feature>
<feature type="region of interest" description="Disordered" evidence="1">
    <location>
        <begin position="78"/>
        <end position="124"/>
    </location>
</feature>
<organism evidence="2 3">
    <name type="scientific">Clavelina lepadiformis</name>
    <name type="common">Light-bulb sea squirt</name>
    <name type="synonym">Ascidia lepadiformis</name>
    <dbReference type="NCBI Taxonomy" id="159417"/>
    <lineage>
        <taxon>Eukaryota</taxon>
        <taxon>Metazoa</taxon>
        <taxon>Chordata</taxon>
        <taxon>Tunicata</taxon>
        <taxon>Ascidiacea</taxon>
        <taxon>Aplousobranchia</taxon>
        <taxon>Clavelinidae</taxon>
        <taxon>Clavelina</taxon>
    </lineage>
</organism>
<accession>A0ABP0GCF0</accession>
<feature type="compositionally biased region" description="Basic residues" evidence="1">
    <location>
        <begin position="12"/>
        <end position="25"/>
    </location>
</feature>
<comment type="caution">
    <text evidence="2">The sequence shown here is derived from an EMBL/GenBank/DDBJ whole genome shotgun (WGS) entry which is preliminary data.</text>
</comment>
<name>A0ABP0GCF0_CLALP</name>
<evidence type="ECO:0000313" key="2">
    <source>
        <dbReference type="EMBL" id="CAK8688289.1"/>
    </source>
</evidence>
<sequence>MKLPSRSNASRKLLRRQLRGPKKQTGRQTTAIVSRTYVECESQTRCGTATNQQPARELAQCVSGINGNTSSFHLSIHRSFKTGGSPSTGKPNPATTRQRPDSANEKIRDNEHTNHCCTAKSRPV</sequence>
<evidence type="ECO:0000313" key="3">
    <source>
        <dbReference type="Proteomes" id="UP001642483"/>
    </source>
</evidence>
<feature type="compositionally biased region" description="Polar residues" evidence="1">
    <location>
        <begin position="1"/>
        <end position="10"/>
    </location>
</feature>
<dbReference type="EMBL" id="CAWYQH010000108">
    <property type="protein sequence ID" value="CAK8688289.1"/>
    <property type="molecule type" value="Genomic_DNA"/>
</dbReference>
<gene>
    <name evidence="2" type="ORF">CVLEPA_LOCUS20313</name>
</gene>
<protein>
    <submittedName>
        <fullName evidence="2">Uncharacterized protein</fullName>
    </submittedName>
</protein>
<proteinExistence type="predicted"/>
<feature type="compositionally biased region" description="Basic and acidic residues" evidence="1">
    <location>
        <begin position="98"/>
        <end position="114"/>
    </location>
</feature>
<dbReference type="Proteomes" id="UP001642483">
    <property type="component" value="Unassembled WGS sequence"/>
</dbReference>
<evidence type="ECO:0000256" key="1">
    <source>
        <dbReference type="SAM" id="MobiDB-lite"/>
    </source>
</evidence>
<reference evidence="2 3" key="1">
    <citation type="submission" date="2024-02" db="EMBL/GenBank/DDBJ databases">
        <authorList>
            <person name="Daric V."/>
            <person name="Darras S."/>
        </authorList>
    </citation>
    <scope>NUCLEOTIDE SEQUENCE [LARGE SCALE GENOMIC DNA]</scope>
</reference>
<keyword evidence="3" id="KW-1185">Reference proteome</keyword>